<evidence type="ECO:0000256" key="3">
    <source>
        <dbReference type="ARBA" id="ARBA00022989"/>
    </source>
</evidence>
<feature type="domain" description="Major facilitator superfamily (MFS) profile" evidence="6">
    <location>
        <begin position="1"/>
        <end position="320"/>
    </location>
</feature>
<dbReference type="InterPro" id="IPR020846">
    <property type="entry name" value="MFS_dom"/>
</dbReference>
<proteinExistence type="predicted"/>
<feature type="transmembrane region" description="Helical" evidence="5">
    <location>
        <begin position="205"/>
        <end position="223"/>
    </location>
</feature>
<feature type="non-terminal residue" evidence="7">
    <location>
        <position position="1"/>
    </location>
</feature>
<dbReference type="GO" id="GO:0020037">
    <property type="term" value="F:heme binding"/>
    <property type="evidence" value="ECO:0007669"/>
    <property type="project" value="TreeGrafter"/>
</dbReference>
<feature type="transmembrane region" description="Helical" evidence="5">
    <location>
        <begin position="229"/>
        <end position="249"/>
    </location>
</feature>
<feature type="transmembrane region" description="Helical" evidence="5">
    <location>
        <begin position="295"/>
        <end position="315"/>
    </location>
</feature>
<dbReference type="Proteomes" id="UP000192247">
    <property type="component" value="Unassembled WGS sequence"/>
</dbReference>
<protein>
    <submittedName>
        <fullName evidence="7">Feline leukemia virus subgroup C receptor-related protein 1-like</fullName>
    </submittedName>
</protein>
<dbReference type="SUPFAM" id="SSF103473">
    <property type="entry name" value="MFS general substrate transporter"/>
    <property type="match status" value="1"/>
</dbReference>
<dbReference type="GO" id="GO:0097037">
    <property type="term" value="P:heme export"/>
    <property type="evidence" value="ECO:0007669"/>
    <property type="project" value="TreeGrafter"/>
</dbReference>
<dbReference type="InterPro" id="IPR036259">
    <property type="entry name" value="MFS_trans_sf"/>
</dbReference>
<dbReference type="AlphaFoldDB" id="A0A1V9XUI3"/>
<evidence type="ECO:0000256" key="5">
    <source>
        <dbReference type="SAM" id="Phobius"/>
    </source>
</evidence>
<keyword evidence="3 5" id="KW-1133">Transmembrane helix</keyword>
<dbReference type="Gene3D" id="1.20.1250.20">
    <property type="entry name" value="MFS general substrate transporter like domains"/>
    <property type="match status" value="1"/>
</dbReference>
<name>A0A1V9XUI3_9ACAR</name>
<comment type="caution">
    <text evidence="7">The sequence shown here is derived from an EMBL/GenBank/DDBJ whole genome shotgun (WGS) entry which is preliminary data.</text>
</comment>
<dbReference type="InterPro" id="IPR049680">
    <property type="entry name" value="FLVCR1-2_SLC49-like"/>
</dbReference>
<feature type="transmembrane region" description="Helical" evidence="5">
    <location>
        <begin position="46"/>
        <end position="68"/>
    </location>
</feature>
<evidence type="ECO:0000259" key="6">
    <source>
        <dbReference type="PROSITE" id="PS50850"/>
    </source>
</evidence>
<dbReference type="GO" id="GO:0015232">
    <property type="term" value="F:heme transmembrane transporter activity"/>
    <property type="evidence" value="ECO:0007669"/>
    <property type="project" value="TreeGrafter"/>
</dbReference>
<dbReference type="PANTHER" id="PTHR10924:SF4">
    <property type="entry name" value="GH15861P"/>
    <property type="match status" value="1"/>
</dbReference>
<accession>A0A1V9XUI3</accession>
<feature type="transmembrane region" description="Helical" evidence="5">
    <location>
        <begin position="80"/>
        <end position="104"/>
    </location>
</feature>
<dbReference type="PANTHER" id="PTHR10924">
    <property type="entry name" value="MAJOR FACILITATOR SUPERFAMILY PROTEIN-RELATED"/>
    <property type="match status" value="1"/>
</dbReference>
<keyword evidence="4 5" id="KW-0472">Membrane</keyword>
<keyword evidence="2 5" id="KW-0812">Transmembrane</keyword>
<dbReference type="InterPro" id="IPR011701">
    <property type="entry name" value="MFS"/>
</dbReference>
<gene>
    <name evidence="7" type="ORF">BIW11_07336</name>
</gene>
<reference evidence="7 8" key="1">
    <citation type="journal article" date="2017" name="Gigascience">
        <title>Draft genome of the honey bee ectoparasitic mite, Tropilaelaps mercedesae, is shaped by the parasitic life history.</title>
        <authorList>
            <person name="Dong X."/>
            <person name="Armstrong S.D."/>
            <person name="Xia D."/>
            <person name="Makepeace B.L."/>
            <person name="Darby A.C."/>
            <person name="Kadowaki T."/>
        </authorList>
    </citation>
    <scope>NUCLEOTIDE SEQUENCE [LARGE SCALE GENOMIC DNA]</scope>
    <source>
        <strain evidence="7">Wuxi-XJTLU</strain>
    </source>
</reference>
<dbReference type="EMBL" id="MNPL01003943">
    <property type="protein sequence ID" value="OQR77091.1"/>
    <property type="molecule type" value="Genomic_DNA"/>
</dbReference>
<sequence length="344" mass="37227">VLSTKPDQFWITMIGQTTVACSQIFILSVPPRLAAVWFSPEEVSRACAIGVFGNQVGIALGFVIPPMVVPTGKDARETSAHLFTLFLGTAIVTTAVFLAVSIGFREKPPVPPNKAQISSKAEPHYLRSLRRLLTSLPYVLLLVSYGINVGVFYAISTLLNQVISKYLPDEDKTIGFMGLSIVVAGMVGSVVCGVILDKSKKFKEVTLGLYLLSTLLMSLYTFVLRAQSVPVIFVTTASLGFFMTGYLPIGFELSSELTYPEPEGTSSGLLNASAQIFGILFTLGATKIESAYGDVIANLMLVIMLVLGTFMTALIRPDLRRQRAFEGHSVKISSLTHSTDLVSR</sequence>
<evidence type="ECO:0000313" key="8">
    <source>
        <dbReference type="Proteomes" id="UP000192247"/>
    </source>
</evidence>
<keyword evidence="7" id="KW-0675">Receptor</keyword>
<dbReference type="Pfam" id="PF07690">
    <property type="entry name" value="MFS_1"/>
    <property type="match status" value="1"/>
</dbReference>
<feature type="transmembrane region" description="Helical" evidence="5">
    <location>
        <begin position="136"/>
        <end position="155"/>
    </location>
</feature>
<organism evidence="7 8">
    <name type="scientific">Tropilaelaps mercedesae</name>
    <dbReference type="NCBI Taxonomy" id="418985"/>
    <lineage>
        <taxon>Eukaryota</taxon>
        <taxon>Metazoa</taxon>
        <taxon>Ecdysozoa</taxon>
        <taxon>Arthropoda</taxon>
        <taxon>Chelicerata</taxon>
        <taxon>Arachnida</taxon>
        <taxon>Acari</taxon>
        <taxon>Parasitiformes</taxon>
        <taxon>Mesostigmata</taxon>
        <taxon>Gamasina</taxon>
        <taxon>Dermanyssoidea</taxon>
        <taxon>Laelapidae</taxon>
        <taxon>Tropilaelaps</taxon>
    </lineage>
</organism>
<comment type="subcellular location">
    <subcellularLocation>
        <location evidence="1">Membrane</location>
        <topology evidence="1">Multi-pass membrane protein</topology>
    </subcellularLocation>
</comment>
<dbReference type="GO" id="GO:0016020">
    <property type="term" value="C:membrane"/>
    <property type="evidence" value="ECO:0007669"/>
    <property type="project" value="UniProtKB-SubCell"/>
</dbReference>
<keyword evidence="8" id="KW-1185">Reference proteome</keyword>
<dbReference type="PROSITE" id="PS50850">
    <property type="entry name" value="MFS"/>
    <property type="match status" value="1"/>
</dbReference>
<dbReference type="FunCoup" id="A0A1V9XUI3">
    <property type="interactions" value="191"/>
</dbReference>
<dbReference type="STRING" id="418985.A0A1V9XUI3"/>
<feature type="transmembrane region" description="Helical" evidence="5">
    <location>
        <begin position="175"/>
        <end position="196"/>
    </location>
</feature>
<evidence type="ECO:0000256" key="4">
    <source>
        <dbReference type="ARBA" id="ARBA00023136"/>
    </source>
</evidence>
<feature type="transmembrane region" description="Helical" evidence="5">
    <location>
        <begin position="269"/>
        <end position="289"/>
    </location>
</feature>
<dbReference type="OrthoDB" id="6412155at2759"/>
<dbReference type="InParanoid" id="A0A1V9XUI3"/>
<evidence type="ECO:0000313" key="7">
    <source>
        <dbReference type="EMBL" id="OQR77091.1"/>
    </source>
</evidence>
<evidence type="ECO:0000256" key="1">
    <source>
        <dbReference type="ARBA" id="ARBA00004141"/>
    </source>
</evidence>
<evidence type="ECO:0000256" key="2">
    <source>
        <dbReference type="ARBA" id="ARBA00022692"/>
    </source>
</evidence>